<comment type="caution">
    <text evidence="1">The sequence shown here is derived from an EMBL/GenBank/DDBJ whole genome shotgun (WGS) entry which is preliminary data.</text>
</comment>
<name>A0A7V7RNW6_9BACI</name>
<dbReference type="RefSeq" id="WP_151573590.1">
    <property type="nucleotide sequence ID" value="NZ_WBOT01000002.1"/>
</dbReference>
<organism evidence="1 2">
    <name type="scientific">Bacillus mesophilum</name>
    <dbReference type="NCBI Taxonomy" id="1071718"/>
    <lineage>
        <taxon>Bacteria</taxon>
        <taxon>Bacillati</taxon>
        <taxon>Bacillota</taxon>
        <taxon>Bacilli</taxon>
        <taxon>Bacillales</taxon>
        <taxon>Bacillaceae</taxon>
        <taxon>Bacillus</taxon>
    </lineage>
</organism>
<dbReference type="SUPFAM" id="SSF88946">
    <property type="entry name" value="Sigma2 domain of RNA polymerase sigma factors"/>
    <property type="match status" value="1"/>
</dbReference>
<proteinExistence type="predicted"/>
<protein>
    <submittedName>
        <fullName evidence="1">Sigma-70 family RNA polymerase sigma factor</fullName>
    </submittedName>
</protein>
<accession>A0A7V7RNW6</accession>
<reference evidence="1 2" key="1">
    <citation type="journal article" date="2014" name="Arch. Microbiol.">
        <title>Bacillus mesophilum sp. nov., strain IITR-54T, a novel 4-chlorobiphenyl dechlorinating bacterium.</title>
        <authorList>
            <person name="Manickam N."/>
            <person name="Singh N.K."/>
            <person name="Bajaj A."/>
            <person name="Kumar R.M."/>
            <person name="Kaur G."/>
            <person name="Kaur N."/>
            <person name="Bala M."/>
            <person name="Kumar A."/>
            <person name="Mayilraj S."/>
        </authorList>
    </citation>
    <scope>NUCLEOTIDE SEQUENCE [LARGE SCALE GENOMIC DNA]</scope>
    <source>
        <strain evidence="1 2">IITR-54</strain>
    </source>
</reference>
<dbReference type="OrthoDB" id="2968477at2"/>
<evidence type="ECO:0000313" key="1">
    <source>
        <dbReference type="EMBL" id="KAB2334276.1"/>
    </source>
</evidence>
<dbReference type="EMBL" id="WBOT01000002">
    <property type="protein sequence ID" value="KAB2334276.1"/>
    <property type="molecule type" value="Genomic_DNA"/>
</dbReference>
<dbReference type="Gene3D" id="1.10.1740.10">
    <property type="match status" value="1"/>
</dbReference>
<dbReference type="AlphaFoldDB" id="A0A7V7RNW6"/>
<gene>
    <name evidence="1" type="ORF">F7732_09405</name>
</gene>
<dbReference type="GO" id="GO:0003700">
    <property type="term" value="F:DNA-binding transcription factor activity"/>
    <property type="evidence" value="ECO:0007669"/>
    <property type="project" value="InterPro"/>
</dbReference>
<evidence type="ECO:0000313" key="2">
    <source>
        <dbReference type="Proteomes" id="UP000441354"/>
    </source>
</evidence>
<dbReference type="Proteomes" id="UP000441354">
    <property type="component" value="Unassembled WGS sequence"/>
</dbReference>
<sequence>MLTEIEKEDLYHKHKGIVFYVAYKFRFLDKDIEEIRGWGFVGFVKAINQYEKNLEWDFSSIAFTAVKKEIIKNYLKRGSVPKSQSMQEMAYVGKEGKGKTVEEFLVDENQLSFGIVDISVMIKEALFEETEKNRRMILDYLLAGKEADVIAKEYKTTSVVFRKVLRRGQALIKQYLVNNDVILDYLMYPSDDTKKEKKIINHKEISRDDYGKFKYIFKSFPYLRTTEIAILLNTSSYAVSNLLDYPTAAYYKAKADDSIKQKVLQYVKKKYPERLAGELTITSSKAN</sequence>
<dbReference type="GO" id="GO:0006352">
    <property type="term" value="P:DNA-templated transcription initiation"/>
    <property type="evidence" value="ECO:0007669"/>
    <property type="project" value="InterPro"/>
</dbReference>
<keyword evidence="2" id="KW-1185">Reference proteome</keyword>
<dbReference type="InterPro" id="IPR013325">
    <property type="entry name" value="RNA_pol_sigma_r2"/>
</dbReference>